<keyword evidence="7" id="KW-1185">Reference proteome</keyword>
<dbReference type="GO" id="GO:0000175">
    <property type="term" value="F:3'-5'-RNA exonuclease activity"/>
    <property type="evidence" value="ECO:0007669"/>
    <property type="project" value="InterPro"/>
</dbReference>
<dbReference type="Proteomes" id="UP000509303">
    <property type="component" value="Chromosome"/>
</dbReference>
<dbReference type="CDD" id="cd06133">
    <property type="entry name" value="ERI-1_3'hExo_like"/>
    <property type="match status" value="1"/>
</dbReference>
<dbReference type="SUPFAM" id="SSF53098">
    <property type="entry name" value="Ribonuclease H-like"/>
    <property type="match status" value="1"/>
</dbReference>
<evidence type="ECO:0000313" key="7">
    <source>
        <dbReference type="Proteomes" id="UP000509303"/>
    </source>
</evidence>
<dbReference type="GO" id="GO:0003676">
    <property type="term" value="F:nucleic acid binding"/>
    <property type="evidence" value="ECO:0007669"/>
    <property type="project" value="InterPro"/>
</dbReference>
<dbReference type="EMBL" id="CP054929">
    <property type="protein sequence ID" value="QKW51948.1"/>
    <property type="molecule type" value="Genomic_DNA"/>
</dbReference>
<proteinExistence type="predicted"/>
<keyword evidence="2" id="KW-0378">Hydrolase</keyword>
<evidence type="ECO:0000256" key="3">
    <source>
        <dbReference type="ARBA" id="ARBA00022839"/>
    </source>
</evidence>
<dbReference type="Pfam" id="PF00929">
    <property type="entry name" value="RNase_T"/>
    <property type="match status" value="1"/>
</dbReference>
<keyword evidence="3 6" id="KW-0269">Exonuclease</keyword>
<dbReference type="PANTHER" id="PTHR23044">
    <property type="entry name" value="3'-5' EXONUCLEASE ERI1-RELATED"/>
    <property type="match status" value="1"/>
</dbReference>
<dbReference type="InterPro" id="IPR013520">
    <property type="entry name" value="Ribonucl_H"/>
</dbReference>
<dbReference type="AlphaFoldDB" id="A0A7H8NDW6"/>
<dbReference type="SMART" id="SM00479">
    <property type="entry name" value="EXOIII"/>
    <property type="match status" value="1"/>
</dbReference>
<dbReference type="Gene3D" id="3.30.420.10">
    <property type="entry name" value="Ribonuclease H-like superfamily/Ribonuclease H"/>
    <property type="match status" value="1"/>
</dbReference>
<dbReference type="PANTHER" id="PTHR23044:SF61">
    <property type="entry name" value="3'-5' EXORIBONUCLEASE 1-RELATED"/>
    <property type="match status" value="1"/>
</dbReference>
<name>A0A7H8NDW6_9ACTN</name>
<dbReference type="InterPro" id="IPR051274">
    <property type="entry name" value="3-5_Exoribonuclease"/>
</dbReference>
<dbReference type="InterPro" id="IPR047201">
    <property type="entry name" value="ERI-1_3'hExo-like"/>
</dbReference>
<feature type="region of interest" description="Disordered" evidence="4">
    <location>
        <begin position="1"/>
        <end position="23"/>
    </location>
</feature>
<protein>
    <submittedName>
        <fullName evidence="6">Exonuclease domain-containing protein</fullName>
    </submittedName>
</protein>
<evidence type="ECO:0000256" key="1">
    <source>
        <dbReference type="ARBA" id="ARBA00022722"/>
    </source>
</evidence>
<dbReference type="InterPro" id="IPR012337">
    <property type="entry name" value="RNaseH-like_sf"/>
</dbReference>
<organism evidence="6 7">
    <name type="scientific">Streptomyces buecherae</name>
    <dbReference type="NCBI Taxonomy" id="2763006"/>
    <lineage>
        <taxon>Bacteria</taxon>
        <taxon>Bacillati</taxon>
        <taxon>Actinomycetota</taxon>
        <taxon>Actinomycetes</taxon>
        <taxon>Kitasatosporales</taxon>
        <taxon>Streptomycetaceae</taxon>
        <taxon>Streptomyces</taxon>
    </lineage>
</organism>
<evidence type="ECO:0000256" key="2">
    <source>
        <dbReference type="ARBA" id="ARBA00022801"/>
    </source>
</evidence>
<evidence type="ECO:0000256" key="4">
    <source>
        <dbReference type="SAM" id="MobiDB-lite"/>
    </source>
</evidence>
<reference evidence="6 7" key="1">
    <citation type="submission" date="2020-06" db="EMBL/GenBank/DDBJ databases">
        <title>Genome mining for natural products.</title>
        <authorList>
            <person name="Zhang B."/>
            <person name="Shi J."/>
            <person name="Ge H."/>
        </authorList>
    </citation>
    <scope>NUCLEOTIDE SEQUENCE [LARGE SCALE GENOMIC DNA]</scope>
    <source>
        <strain evidence="6 7">NA00687</strain>
    </source>
</reference>
<sequence length="225" mass="24208">MTTNEAYDERTAGRGAGGGGREPARLAGAVEEEAYGRLVNVVDVEATCWSGQAPPGQVSEIIEIGLCVVDTVARERVARHRLLVRPARSTVSPFCTELTGLTQAEVERGMPFADACATLAREHRAATRAWASWGDYDRKQFARQCERGPARYPFSGRHTNAKAVFTDAHGLAKRPGMARALELAGLPLEGRHHRGEDDAWNIGALVLDLLAREAWPGADAPGAPA</sequence>
<evidence type="ECO:0000313" key="6">
    <source>
        <dbReference type="EMBL" id="QKW51948.1"/>
    </source>
</evidence>
<gene>
    <name evidence="6" type="ORF">HUT08_23160</name>
</gene>
<dbReference type="InterPro" id="IPR036397">
    <property type="entry name" value="RNaseH_sf"/>
</dbReference>
<evidence type="ECO:0000259" key="5">
    <source>
        <dbReference type="SMART" id="SM00479"/>
    </source>
</evidence>
<accession>A0A7H8NDW6</accession>
<keyword evidence="1" id="KW-0540">Nuclease</keyword>
<feature type="domain" description="Exonuclease" evidence="5">
    <location>
        <begin position="37"/>
        <end position="215"/>
    </location>
</feature>